<dbReference type="GO" id="GO:0006952">
    <property type="term" value="P:defense response"/>
    <property type="evidence" value="ECO:0007669"/>
    <property type="project" value="UniProtKB-KW"/>
</dbReference>
<dbReference type="FunFam" id="3.30.60.10:FF:000002">
    <property type="entry name" value="Chitinase B"/>
    <property type="match status" value="1"/>
</dbReference>
<keyword evidence="4 16" id="KW-0732">Signal</keyword>
<keyword evidence="8 14" id="KW-1015">Disulfide bond</keyword>
<dbReference type="PROSITE" id="PS00774">
    <property type="entry name" value="CHITINASE_19_2"/>
    <property type="match status" value="1"/>
</dbReference>
<dbReference type="GO" id="GO:0008061">
    <property type="term" value="F:chitin binding"/>
    <property type="evidence" value="ECO:0007669"/>
    <property type="project" value="UniProtKB-UniRule"/>
</dbReference>
<dbReference type="GO" id="GO:0008843">
    <property type="term" value="F:endochitinase activity"/>
    <property type="evidence" value="ECO:0007669"/>
    <property type="project" value="UniProtKB-EC"/>
</dbReference>
<dbReference type="PROSITE" id="PS50941">
    <property type="entry name" value="CHIT_BIND_I_2"/>
    <property type="match status" value="1"/>
</dbReference>
<evidence type="ECO:0000256" key="13">
    <source>
        <dbReference type="PIRSR" id="PIRSR001060-1"/>
    </source>
</evidence>
<dbReference type="Pfam" id="PF00187">
    <property type="entry name" value="Chitin_bind_1"/>
    <property type="match status" value="1"/>
</dbReference>
<comment type="caution">
    <text evidence="15">Lacks conserved residue(s) required for the propagation of feature annotation.</text>
</comment>
<evidence type="ECO:0000256" key="16">
    <source>
        <dbReference type="SAM" id="SignalP"/>
    </source>
</evidence>
<keyword evidence="7" id="KW-0146">Chitin degradation</keyword>
<dbReference type="InterPro" id="IPR016283">
    <property type="entry name" value="Glyco_hydro_19"/>
</dbReference>
<accession>Q25AB8</accession>
<protein>
    <recommendedName>
        <fullName evidence="2">chitinase</fullName>
        <ecNumber evidence="2">3.2.1.14</ecNumber>
    </recommendedName>
</protein>
<evidence type="ECO:0000256" key="3">
    <source>
        <dbReference type="ARBA" id="ARBA00022669"/>
    </source>
</evidence>
<dbReference type="CDD" id="cd00035">
    <property type="entry name" value="ChtBD1"/>
    <property type="match status" value="1"/>
</dbReference>
<dbReference type="GO" id="GO:0006032">
    <property type="term" value="P:chitin catabolic process"/>
    <property type="evidence" value="ECO:0007669"/>
    <property type="project" value="UniProtKB-KW"/>
</dbReference>
<dbReference type="SUPFAM" id="SSF57016">
    <property type="entry name" value="Plant lectins/antimicrobial peptides"/>
    <property type="match status" value="1"/>
</dbReference>
<dbReference type="SUPFAM" id="SSF53955">
    <property type="entry name" value="Lysozyme-like"/>
    <property type="match status" value="1"/>
</dbReference>
<keyword evidence="9" id="KW-0119">Carbohydrate metabolism</keyword>
<dbReference type="Gene3D" id="1.10.530.10">
    <property type="match status" value="1"/>
</dbReference>
<comment type="similarity">
    <text evidence="12">Belongs to the glycosyl hydrolase 19 family. Chitinase class IV subfamily.</text>
</comment>
<keyword evidence="6" id="KW-0611">Plant defense</keyword>
<dbReference type="InterPro" id="IPR018371">
    <property type="entry name" value="Chitin-binding_1_CS"/>
</dbReference>
<keyword evidence="3 15" id="KW-0147">Chitin-binding</keyword>
<feature type="chain" id="PRO_5007700050" description="chitinase" evidence="16">
    <location>
        <begin position="28"/>
        <end position="285"/>
    </location>
</feature>
<evidence type="ECO:0000313" key="19">
    <source>
        <dbReference type="EMBL" id="CAH67741.1"/>
    </source>
</evidence>
<dbReference type="GO" id="GO:0000272">
    <property type="term" value="P:polysaccharide catabolic process"/>
    <property type="evidence" value="ECO:0007669"/>
    <property type="project" value="UniProtKB-KW"/>
</dbReference>
<keyword evidence="11" id="KW-0624">Polysaccharide degradation</keyword>
<evidence type="ECO:0000256" key="15">
    <source>
        <dbReference type="PROSITE-ProRule" id="PRU00261"/>
    </source>
</evidence>
<evidence type="ECO:0000256" key="12">
    <source>
        <dbReference type="ARBA" id="ARBA00061032"/>
    </source>
</evidence>
<dbReference type="Pfam" id="PF00182">
    <property type="entry name" value="Glyco_hydro_19"/>
    <property type="match status" value="2"/>
</dbReference>
<dbReference type="FunFam" id="3.30.20.10:FF:000001">
    <property type="entry name" value="Endochitinase (Chitinase)"/>
    <property type="match status" value="1"/>
</dbReference>
<dbReference type="Gene3D" id="3.30.20.10">
    <property type="entry name" value="Endochitinase, domain 2"/>
    <property type="match status" value="1"/>
</dbReference>
<evidence type="ECO:0000256" key="6">
    <source>
        <dbReference type="ARBA" id="ARBA00022821"/>
    </source>
</evidence>
<evidence type="ECO:0000256" key="2">
    <source>
        <dbReference type="ARBA" id="ARBA00012729"/>
    </source>
</evidence>
<dbReference type="SMR" id="Q25AB8"/>
<evidence type="ECO:0000256" key="7">
    <source>
        <dbReference type="ARBA" id="ARBA00023024"/>
    </source>
</evidence>
<dbReference type="PANTHER" id="PTHR22595:SF197">
    <property type="entry name" value="CHITINASE FAMILY PROTEIN"/>
    <property type="match status" value="1"/>
</dbReference>
<evidence type="ECO:0000256" key="8">
    <source>
        <dbReference type="ARBA" id="ARBA00023157"/>
    </source>
</evidence>
<evidence type="ECO:0000256" key="9">
    <source>
        <dbReference type="ARBA" id="ARBA00023277"/>
    </source>
</evidence>
<evidence type="ECO:0000256" key="1">
    <source>
        <dbReference type="ARBA" id="ARBA00000822"/>
    </source>
</evidence>
<keyword evidence="5" id="KW-0378">Hydrolase</keyword>
<evidence type="ECO:0000259" key="17">
    <source>
        <dbReference type="PROSITE" id="PS50941"/>
    </source>
</evidence>
<feature type="active site" description="Proton donor" evidence="13">
    <location>
        <position position="148"/>
    </location>
</feature>
<comment type="catalytic activity">
    <reaction evidence="1">
        <text>Random endo-hydrolysis of N-acetyl-beta-D-glucosaminide (1-&gt;4)-beta-linkages in chitin and chitodextrins.</text>
        <dbReference type="EC" id="3.2.1.14"/>
    </reaction>
</comment>
<feature type="domain" description="Chitin-binding type-1" evidence="17">
    <location>
        <begin position="27"/>
        <end position="62"/>
    </location>
</feature>
<evidence type="ECO:0000256" key="4">
    <source>
        <dbReference type="ARBA" id="ARBA00022729"/>
    </source>
</evidence>
<dbReference type="FunFam" id="1.10.530.10:FF:000052">
    <property type="entry name" value="Endochitinase PR4"/>
    <property type="match status" value="1"/>
</dbReference>
<dbReference type="EMBL" id="CR855187">
    <property type="protein sequence ID" value="CAH67285.1"/>
    <property type="molecule type" value="Genomic_DNA"/>
</dbReference>
<dbReference type="AlphaFoldDB" id="Q25AB8"/>
<name>Q25AB8_ORYSA</name>
<dbReference type="SMART" id="SM00270">
    <property type="entry name" value="ChtBD1"/>
    <property type="match status" value="1"/>
</dbReference>
<sequence>MAAKMATMVALVFGLALLLSAAAPAAAQNCGCQDGYCCSQWGYCGTTEAYCGQGCQSGPCWGSGGEAAAGMAGRKAGAGAGVSVESVVTEAFFNGIKNQAPNGCAGKSFYTRQSFLNAARSYSGFANDRTNDDSKREIAAFFAHVTHETGHMCYINEINGANMDYCDKSNKQWPCQPGKKYYGRGPLQISWNFNYGPAGKNIGFDGLRDPDKVAQDPTISFKTALWFWMNNVHQVMSQGFGATIRAINGALECNGKNPGAVNARVNYYKDYCRQFGVSPGGNLYC</sequence>
<reference evidence="19" key="1">
    <citation type="journal article" date="2002" name="Nature">
        <title>Sequence and analysis of rice chromosome 4.</title>
        <authorList>
            <person name="Feng Q."/>
            <person name="Zhang Y."/>
            <person name="Hao P."/>
            <person name="Wang S."/>
            <person name="Fu G."/>
            <person name="Huang Y."/>
            <person name="Li Y."/>
            <person name="Zhu J."/>
            <person name="Liu Y."/>
            <person name="Hu X."/>
            <person name="Jia P."/>
            <person name="Zhang Y."/>
            <person name="Zhao Q."/>
            <person name="Ying K."/>
            <person name="Yu S."/>
            <person name="Tang Y."/>
            <person name="Weng Q."/>
            <person name="Zhang L."/>
            <person name="Lu Y."/>
            <person name="Mu J."/>
            <person name="Lu Y."/>
            <person name="Zhang L.S."/>
            <person name="Yu Z."/>
            <person name="Fan D."/>
            <person name="Liu X."/>
            <person name="Lu T."/>
            <person name="Li C."/>
            <person name="Wu Y."/>
            <person name="Sun T."/>
            <person name="Lei H."/>
            <person name="Li T."/>
            <person name="Hu H."/>
            <person name="Guan J."/>
            <person name="Wu M."/>
            <person name="Zhang R."/>
            <person name="Zhou B."/>
            <person name="Chen Z."/>
            <person name="Chen L."/>
            <person name="Jin Z."/>
            <person name="Wang R."/>
            <person name="Yin H."/>
            <person name="Cai Z."/>
            <person name="Ren S."/>
            <person name="Lv G."/>
            <person name="Gu W."/>
            <person name="Zhu G."/>
            <person name="Tu Y."/>
            <person name="Jia J."/>
            <person name="Zhang Y."/>
            <person name="Chen J."/>
            <person name="Kang H."/>
            <person name="Chen X."/>
            <person name="Shao C."/>
            <person name="Sun Y."/>
            <person name="Hu Q."/>
            <person name="Zhang X."/>
            <person name="Zhang W."/>
            <person name="Wang L."/>
            <person name="Ding C."/>
            <person name="Sheng H."/>
            <person name="Gu J."/>
            <person name="Chen S."/>
            <person name="Ni L."/>
            <person name="Zhu F."/>
            <person name="Chen W."/>
            <person name="Lan L."/>
            <person name="Lai Y."/>
            <person name="Cheng Z."/>
            <person name="Gu M."/>
            <person name="Jiang J."/>
            <person name="Li J."/>
            <person name="Hong G."/>
            <person name="Xue Y."/>
            <person name="Han B."/>
        </authorList>
    </citation>
    <scope>NUCLEOTIDE SEQUENCE</scope>
</reference>
<feature type="disulfide bond" evidence="14">
    <location>
        <begin position="253"/>
        <end position="285"/>
    </location>
</feature>
<dbReference type="InterPro" id="IPR023346">
    <property type="entry name" value="Lysozyme-like_dom_sf"/>
</dbReference>
<dbReference type="InterPro" id="IPR036861">
    <property type="entry name" value="Endochitinase-like_sf"/>
</dbReference>
<feature type="disulfide bond" evidence="14">
    <location>
        <begin position="104"/>
        <end position="153"/>
    </location>
</feature>
<dbReference type="EC" id="3.2.1.14" evidence="2"/>
<evidence type="ECO:0000256" key="11">
    <source>
        <dbReference type="ARBA" id="ARBA00023326"/>
    </source>
</evidence>
<organism evidence="19">
    <name type="scientific">Oryza sativa</name>
    <name type="common">Rice</name>
    <dbReference type="NCBI Taxonomy" id="4530"/>
    <lineage>
        <taxon>Eukaryota</taxon>
        <taxon>Viridiplantae</taxon>
        <taxon>Streptophyta</taxon>
        <taxon>Embryophyta</taxon>
        <taxon>Tracheophyta</taxon>
        <taxon>Spermatophyta</taxon>
        <taxon>Magnoliopsida</taxon>
        <taxon>Liliopsida</taxon>
        <taxon>Poales</taxon>
        <taxon>Poaceae</taxon>
        <taxon>BOP clade</taxon>
        <taxon>Oryzoideae</taxon>
        <taxon>Oryzeae</taxon>
        <taxon>Oryzinae</taxon>
        <taxon>Oryza</taxon>
    </lineage>
</organism>
<feature type="disulfide bond" evidence="14">
    <location>
        <begin position="166"/>
        <end position="175"/>
    </location>
</feature>
<dbReference type="InterPro" id="IPR001002">
    <property type="entry name" value="Chitin-bd_1"/>
</dbReference>
<keyword evidence="10" id="KW-0326">Glycosidase</keyword>
<dbReference type="PIRSF" id="PIRSF001060">
    <property type="entry name" value="Endochitinase"/>
    <property type="match status" value="1"/>
</dbReference>
<dbReference type="InterPro" id="IPR000726">
    <property type="entry name" value="Glyco_hydro_19_cat"/>
</dbReference>
<evidence type="ECO:0000256" key="14">
    <source>
        <dbReference type="PIRSR" id="PIRSR001060-2"/>
    </source>
</evidence>
<dbReference type="CDD" id="cd00325">
    <property type="entry name" value="chitinase_GH19"/>
    <property type="match status" value="1"/>
</dbReference>
<proteinExistence type="inferred from homology"/>
<feature type="signal peptide" evidence="16">
    <location>
        <begin position="1"/>
        <end position="27"/>
    </location>
</feature>
<feature type="disulfide bond" evidence="14 15">
    <location>
        <begin position="37"/>
        <end position="51"/>
    </location>
</feature>
<evidence type="ECO:0000313" key="18">
    <source>
        <dbReference type="EMBL" id="CAH67285.1"/>
    </source>
</evidence>
<feature type="disulfide bond" evidence="14 15">
    <location>
        <begin position="32"/>
        <end position="44"/>
    </location>
</feature>
<gene>
    <name evidence="19" type="primary">H0522A01.12</name>
    <name evidence="18" type="synonym">OSIGBa0103O01.3</name>
</gene>
<reference evidence="18" key="2">
    <citation type="submission" date="2004-10" db="EMBL/GenBank/DDBJ databases">
        <title>Chromosome-wide comparison between domesticated rice subspecies indica and japonica.</title>
        <authorList>
            <person name="Han B."/>
        </authorList>
    </citation>
    <scope>NUCLEOTIDE SEQUENCE</scope>
</reference>
<dbReference type="GO" id="GO:0016998">
    <property type="term" value="P:cell wall macromolecule catabolic process"/>
    <property type="evidence" value="ECO:0007669"/>
    <property type="project" value="InterPro"/>
</dbReference>
<dbReference type="EMBL" id="AL512542">
    <property type="protein sequence ID" value="CAH67741.1"/>
    <property type="molecule type" value="Genomic_DNA"/>
</dbReference>
<dbReference type="PROSITE" id="PS00026">
    <property type="entry name" value="CHIT_BIND_I_1"/>
    <property type="match status" value="1"/>
</dbReference>
<dbReference type="PANTHER" id="PTHR22595">
    <property type="entry name" value="CHITINASE-RELATED"/>
    <property type="match status" value="1"/>
</dbReference>
<dbReference type="PROSITE" id="PS00773">
    <property type="entry name" value="CHITINASE_19_1"/>
    <property type="match status" value="1"/>
</dbReference>
<evidence type="ECO:0000256" key="10">
    <source>
        <dbReference type="ARBA" id="ARBA00023295"/>
    </source>
</evidence>
<evidence type="ECO:0000256" key="5">
    <source>
        <dbReference type="ARBA" id="ARBA00022801"/>
    </source>
</evidence>
<dbReference type="Gene3D" id="3.30.60.10">
    <property type="entry name" value="Endochitinase-like"/>
    <property type="match status" value="1"/>
</dbReference>